<evidence type="ECO:0000313" key="5">
    <source>
        <dbReference type="Proteomes" id="UP001162811"/>
    </source>
</evidence>
<evidence type="ECO:0000256" key="2">
    <source>
        <dbReference type="ARBA" id="ARBA00022643"/>
    </source>
</evidence>
<organism evidence="4 5">
    <name type="scientific">Ralstonia soli</name>
    <dbReference type="NCBI Taxonomy" id="2953896"/>
    <lineage>
        <taxon>Bacteria</taxon>
        <taxon>Pseudomonadati</taxon>
        <taxon>Pseudomonadota</taxon>
        <taxon>Betaproteobacteria</taxon>
        <taxon>Burkholderiales</taxon>
        <taxon>Burkholderiaceae</taxon>
        <taxon>Ralstonia</taxon>
    </lineage>
</organism>
<dbReference type="PANTHER" id="PTHR32332:SF38">
    <property type="entry name" value="MONOOXYGENASE RV1533-RELATED"/>
    <property type="match status" value="1"/>
</dbReference>
<accession>A0ABT1AN59</accession>
<dbReference type="Gene3D" id="3.20.20.70">
    <property type="entry name" value="Aldolase class I"/>
    <property type="match status" value="1"/>
</dbReference>
<sequence>MTNIHLRTRLCELLDINYPICLAGMGSQGRATPPALVAAVSEAGGLGVIGGAGLSAARLRTVIREVRALTTKPIGVNLVLPQATAKAELDRSRIRQEILKEFPEHVAFVRDLAKGFGIELVELDSRIAVSGAATADGTDAGLRGSRAELTRSLIDVVLEEDVQVFAGAVGDLKLIAGPAHEKRMLVMGLATSTKQARSYAAAGADLVIAQGLEAGGHVGRIPNFALLPDVVDSVPVPVIAAGGISDGRGIAASLAFGAVGVWIGTAFLVAEECNIPAEHKSQILKGRLEDFRSDRIYSGSPMRGFRNATIKAWEDSGLEPLANPYQKVLMDDFNAAAAAAGRWDLHSNPSGIGGGLLTKARPAQQIVEDLVKDAAEAISRLAGSL</sequence>
<keyword evidence="5" id="KW-1185">Reference proteome</keyword>
<protein>
    <submittedName>
        <fullName evidence="4">Nitronate monooxygenase</fullName>
    </submittedName>
</protein>
<name>A0ABT1AN59_9RALS</name>
<keyword evidence="4" id="KW-0503">Monooxygenase</keyword>
<dbReference type="SUPFAM" id="SSF51412">
    <property type="entry name" value="Inosine monophosphate dehydrogenase (IMPDH)"/>
    <property type="match status" value="1"/>
</dbReference>
<reference evidence="4" key="1">
    <citation type="submission" date="2022-06" db="EMBL/GenBank/DDBJ databases">
        <authorList>
            <person name="Lu C.-H."/>
        </authorList>
    </citation>
    <scope>NUCLEOTIDE SEQUENCE</scope>
    <source>
        <strain evidence="4">21MJYT02-11</strain>
    </source>
</reference>
<reference evidence="4" key="2">
    <citation type="journal article" date="2023" name="Front. Microbiol.">
        <title>Ralstonia chuxiongensis sp. nov., Ralstonia mojiangensis sp. nov., and Ralstonia soli sp. nov., isolated from tobacco fields, are three novel species in the family Burkholderiaceae.</title>
        <authorList>
            <person name="Lu C.H."/>
            <person name="Zhang Y.Y."/>
            <person name="Jiang N."/>
            <person name="Chen W."/>
            <person name="Shao X."/>
            <person name="Zhao Z.M."/>
            <person name="Lu W.L."/>
            <person name="Hu X."/>
            <person name="Xi Y.X."/>
            <person name="Zou S.Y."/>
            <person name="Wei Q.J."/>
            <person name="Lin Z.L."/>
            <person name="Gong L."/>
            <person name="Gai X.T."/>
            <person name="Zhang L.Q."/>
            <person name="Li J.Y."/>
            <person name="Jin Y."/>
            <person name="Xia Z.Y."/>
        </authorList>
    </citation>
    <scope>NUCLEOTIDE SEQUENCE</scope>
    <source>
        <strain evidence="4">21MJYT02-11</strain>
    </source>
</reference>
<keyword evidence="3" id="KW-0560">Oxidoreductase</keyword>
<dbReference type="InterPro" id="IPR013785">
    <property type="entry name" value="Aldolase_TIM"/>
</dbReference>
<proteinExistence type="predicted"/>
<dbReference type="PANTHER" id="PTHR32332">
    <property type="entry name" value="2-NITROPROPANE DIOXYGENASE"/>
    <property type="match status" value="1"/>
</dbReference>
<evidence type="ECO:0000313" key="4">
    <source>
        <dbReference type="EMBL" id="MCO5399709.1"/>
    </source>
</evidence>
<gene>
    <name evidence="4" type="ORF">NG900_16040</name>
</gene>
<dbReference type="RefSeq" id="WP_252682240.1">
    <property type="nucleotide sequence ID" value="NZ_JAMXHT010000006.1"/>
</dbReference>
<keyword evidence="2" id="KW-0288">FMN</keyword>
<dbReference type="CDD" id="cd04730">
    <property type="entry name" value="NPD_like"/>
    <property type="match status" value="1"/>
</dbReference>
<keyword evidence="1" id="KW-0285">Flavoprotein</keyword>
<evidence type="ECO:0000256" key="3">
    <source>
        <dbReference type="ARBA" id="ARBA00023002"/>
    </source>
</evidence>
<dbReference type="GO" id="GO:0004497">
    <property type="term" value="F:monooxygenase activity"/>
    <property type="evidence" value="ECO:0007669"/>
    <property type="project" value="UniProtKB-KW"/>
</dbReference>
<dbReference type="Proteomes" id="UP001162811">
    <property type="component" value="Unassembled WGS sequence"/>
</dbReference>
<dbReference type="Pfam" id="PF03060">
    <property type="entry name" value="NMO"/>
    <property type="match status" value="1"/>
</dbReference>
<comment type="caution">
    <text evidence="4">The sequence shown here is derived from an EMBL/GenBank/DDBJ whole genome shotgun (WGS) entry which is preliminary data.</text>
</comment>
<evidence type="ECO:0000256" key="1">
    <source>
        <dbReference type="ARBA" id="ARBA00022630"/>
    </source>
</evidence>
<dbReference type="EMBL" id="JAMXHT010000006">
    <property type="protein sequence ID" value="MCO5399709.1"/>
    <property type="molecule type" value="Genomic_DNA"/>
</dbReference>
<dbReference type="InterPro" id="IPR004136">
    <property type="entry name" value="NMO"/>
</dbReference>